<evidence type="ECO:0000256" key="8">
    <source>
        <dbReference type="ARBA" id="ARBA00023501"/>
    </source>
</evidence>
<dbReference type="NCBIfam" id="NF006757">
    <property type="entry name" value="PRK09277.1"/>
    <property type="match status" value="1"/>
</dbReference>
<comment type="catalytic activity">
    <reaction evidence="8 9">
        <text>citrate = D-threo-isocitrate</text>
        <dbReference type="Rhea" id="RHEA:10336"/>
        <dbReference type="ChEBI" id="CHEBI:15562"/>
        <dbReference type="ChEBI" id="CHEBI:16947"/>
        <dbReference type="EC" id="4.2.1.3"/>
    </reaction>
</comment>
<comment type="similarity">
    <text evidence="3 9">Belongs to the aconitase/IPM isomerase family.</text>
</comment>
<dbReference type="AlphaFoldDB" id="A0A832A192"/>
<comment type="pathway">
    <text evidence="2">Carbohydrate metabolism; tricarboxylic acid cycle; isocitrate from oxaloacetate: step 2/2.</text>
</comment>
<sequence length="924" mass="101013">MSETRWTKTVEVSGRRLRIVDMDALAKDLGVDVGRLPYTIRVLLENVARKMDGVTVKPSDVENVARWRRFGESPVEVAFYPARVLMQDFTGVPAVVDLAAMRDAMKDLGGDPRRISPLVPVDLVIDHSVQVDAYGTERAAAINTAREYERNRERYALLKWAQKSFDTLRVVPPRSGICHQVNLEFLSHVILCEKAASGKVPWAYPDTLVGTDSHTTMINGLGVLGWGVGGVEAEAVMLGQPYWMTLPDVIGVRLVGRLGPGVTATDLVLYVTQRLRAYNVVDKFVEFFGPGLRELSLPDRATVANMAPEYGATVGYFPIDAVTLDYLRLTGREEQAAVAEVCGRELKIFAESDREPEYTDVLELDVASVEPSLAGPARPQDRMALTEVKARFADVLGCRYDPSLPKVQVSVFMNESGCRTEKLTACAPLGQRFFPVDVHGRLSRIGDGSVVLAAITSCTNTSNPSVMIGAGLLARNAVRRGLSVPPHVKTSMAPGSTVVMEYLAHAGLLPFLEALGFHAVGFGCTTCIGNSGPLHPSVEKVIAEENLNVAAVLSGNRNFEARIHPRVRSNFLASPMLVVAFALAGRIDVDMAREPLALDPNGEPVYLEELWPSPEDVQRVVQTSVRREFFQKAYSAVFDGDALWRDLRISESTTFSWDPTSTYIRKPPYFDHMALDPDPPADIQGARALLVLGRSVTTDHISPAGAIPEDYPAGRYLKACGVDAVDFNSYGARRGNHEVMLRGTFANIRIRNLLAGGKEGAWTKKFPEGTVMFVYEAAMAYAAEGTPLIVLAGEEYGTGSSRDWAAKGTALLGVRAVIAQSFERIHRSNLVGMGVLPLVFEKGESRESLGLDGTELFHISGLGEMAPRRKLSVQAVKADGTVLSFPVTARLETDMEVEYFRHGGILPYVLRKLYRQGAGLLFEK</sequence>
<dbReference type="InterPro" id="IPR001030">
    <property type="entry name" value="Acoase/IPM_deHydtase_lsu_aba"/>
</dbReference>
<evidence type="ECO:0000313" key="12">
    <source>
        <dbReference type="EMBL" id="HFK97320.1"/>
    </source>
</evidence>
<feature type="domain" description="Aconitase A/isopropylmalate dehydratase small subunit swivel" evidence="11">
    <location>
        <begin position="715"/>
        <end position="842"/>
    </location>
</feature>
<dbReference type="NCBIfam" id="NF009520">
    <property type="entry name" value="PRK12881.1"/>
    <property type="match status" value="1"/>
</dbReference>
<reference evidence="12" key="1">
    <citation type="journal article" date="2020" name="mSystems">
        <title>Genome- and Community-Level Interaction Insights into Carbon Utilization and Element Cycling Functions of Hydrothermarchaeota in Hydrothermal Sediment.</title>
        <authorList>
            <person name="Zhou Z."/>
            <person name="Liu Y."/>
            <person name="Xu W."/>
            <person name="Pan J."/>
            <person name="Luo Z.H."/>
            <person name="Li M."/>
        </authorList>
    </citation>
    <scope>NUCLEOTIDE SEQUENCE [LARGE SCALE GENOMIC DNA]</scope>
    <source>
        <strain evidence="12">SpSt-456</strain>
    </source>
</reference>
<evidence type="ECO:0000256" key="2">
    <source>
        <dbReference type="ARBA" id="ARBA00004717"/>
    </source>
</evidence>
<dbReference type="InterPro" id="IPR015931">
    <property type="entry name" value="Acnase/IPM_dHydase_lsu_aba_1/3"/>
</dbReference>
<dbReference type="InterPro" id="IPR036008">
    <property type="entry name" value="Aconitase_4Fe-4S_dom"/>
</dbReference>
<evidence type="ECO:0000259" key="10">
    <source>
        <dbReference type="Pfam" id="PF00330"/>
    </source>
</evidence>
<accession>A0A832A192</accession>
<dbReference type="Pfam" id="PF00694">
    <property type="entry name" value="Aconitase_C"/>
    <property type="match status" value="1"/>
</dbReference>
<keyword evidence="4" id="KW-0479">Metal-binding</keyword>
<dbReference type="Gene3D" id="6.10.190.10">
    <property type="match status" value="1"/>
</dbReference>
<dbReference type="InterPro" id="IPR015928">
    <property type="entry name" value="Aconitase/3IPM_dehydase_swvl"/>
</dbReference>
<keyword evidence="5 9" id="KW-0408">Iron</keyword>
<dbReference type="EC" id="4.2.1.3" evidence="9"/>
<keyword evidence="7 9" id="KW-0456">Lyase</keyword>
<name>A0A832A192_9BACT</name>
<dbReference type="EMBL" id="DSTK01000024">
    <property type="protein sequence ID" value="HFK97320.1"/>
    <property type="molecule type" value="Genomic_DNA"/>
</dbReference>
<keyword evidence="9" id="KW-0004">4Fe-4S</keyword>
<dbReference type="UniPathway" id="UPA00223">
    <property type="reaction ID" value="UER00718"/>
</dbReference>
<feature type="domain" description="Aconitase/3-isopropylmalate dehydratase large subunit alpha/beta/alpha" evidence="10">
    <location>
        <begin position="76"/>
        <end position="585"/>
    </location>
</feature>
<comment type="caution">
    <text evidence="12">The sequence shown here is derived from an EMBL/GenBank/DDBJ whole genome shotgun (WGS) entry which is preliminary data.</text>
</comment>
<evidence type="ECO:0000259" key="11">
    <source>
        <dbReference type="Pfam" id="PF00694"/>
    </source>
</evidence>
<dbReference type="SUPFAM" id="SSF52016">
    <property type="entry name" value="LeuD/IlvD-like"/>
    <property type="match status" value="1"/>
</dbReference>
<dbReference type="PANTHER" id="PTHR11670">
    <property type="entry name" value="ACONITASE/IRON-RESPONSIVE ELEMENT FAMILY MEMBER"/>
    <property type="match status" value="1"/>
</dbReference>
<evidence type="ECO:0000256" key="9">
    <source>
        <dbReference type="RuleBase" id="RU361275"/>
    </source>
</evidence>
<dbReference type="CDD" id="cd01580">
    <property type="entry name" value="AcnA_IRP_Swivel"/>
    <property type="match status" value="1"/>
</dbReference>
<dbReference type="GO" id="GO:0051539">
    <property type="term" value="F:4 iron, 4 sulfur cluster binding"/>
    <property type="evidence" value="ECO:0007669"/>
    <property type="project" value="UniProtKB-KW"/>
</dbReference>
<dbReference type="GO" id="GO:0006099">
    <property type="term" value="P:tricarboxylic acid cycle"/>
    <property type="evidence" value="ECO:0007669"/>
    <property type="project" value="UniProtKB-UniPathway"/>
</dbReference>
<evidence type="ECO:0000256" key="6">
    <source>
        <dbReference type="ARBA" id="ARBA00023014"/>
    </source>
</evidence>
<organism evidence="12">
    <name type="scientific">Desulfacinum infernum</name>
    <dbReference type="NCBI Taxonomy" id="35837"/>
    <lineage>
        <taxon>Bacteria</taxon>
        <taxon>Pseudomonadati</taxon>
        <taxon>Thermodesulfobacteriota</taxon>
        <taxon>Syntrophobacteria</taxon>
        <taxon>Syntrophobacterales</taxon>
        <taxon>Syntrophobacteraceae</taxon>
        <taxon>Desulfacinum</taxon>
    </lineage>
</organism>
<dbReference type="NCBIfam" id="TIGR01341">
    <property type="entry name" value="aconitase_1"/>
    <property type="match status" value="1"/>
</dbReference>
<evidence type="ECO:0000256" key="3">
    <source>
        <dbReference type="ARBA" id="ARBA00007185"/>
    </source>
</evidence>
<evidence type="ECO:0000256" key="5">
    <source>
        <dbReference type="ARBA" id="ARBA00023004"/>
    </source>
</evidence>
<dbReference type="Gene3D" id="3.20.19.10">
    <property type="entry name" value="Aconitase, domain 4"/>
    <property type="match status" value="1"/>
</dbReference>
<evidence type="ECO:0000256" key="4">
    <source>
        <dbReference type="ARBA" id="ARBA00022723"/>
    </source>
</evidence>
<protein>
    <recommendedName>
        <fullName evidence="9">Aconitate hydratase</fullName>
        <shortName evidence="9">Aconitase</shortName>
        <ecNumber evidence="9">4.2.1.3</ecNumber>
    </recommendedName>
</protein>
<dbReference type="InterPro" id="IPR018136">
    <property type="entry name" value="Aconitase_4Fe-4S_BS"/>
</dbReference>
<evidence type="ECO:0000256" key="7">
    <source>
        <dbReference type="ARBA" id="ARBA00023239"/>
    </source>
</evidence>
<dbReference type="InterPro" id="IPR044137">
    <property type="entry name" value="AcnA_IRP_Swivel"/>
</dbReference>
<comment type="function">
    <text evidence="9">Catalyzes the isomerization of citrate to isocitrate via cis-aconitate.</text>
</comment>
<keyword evidence="6 9" id="KW-0411">Iron-sulfur</keyword>
<proteinExistence type="inferred from homology"/>
<evidence type="ECO:0000256" key="1">
    <source>
        <dbReference type="ARBA" id="ARBA00001966"/>
    </source>
</evidence>
<dbReference type="InterPro" id="IPR000573">
    <property type="entry name" value="AconitaseA/IPMdHydase_ssu_swvl"/>
</dbReference>
<dbReference type="GO" id="GO:0046872">
    <property type="term" value="F:metal ion binding"/>
    <property type="evidence" value="ECO:0007669"/>
    <property type="project" value="UniProtKB-KW"/>
</dbReference>
<comment type="cofactor">
    <cofactor evidence="1">
        <name>[4Fe-4S] cluster</name>
        <dbReference type="ChEBI" id="CHEBI:49883"/>
    </cofactor>
</comment>
<dbReference type="InterPro" id="IPR006249">
    <property type="entry name" value="Aconitase/IRP2"/>
</dbReference>
<gene>
    <name evidence="12" type="primary">acnA</name>
    <name evidence="12" type="ORF">ENS06_08350</name>
</gene>
<dbReference type="Pfam" id="PF00330">
    <property type="entry name" value="Aconitase"/>
    <property type="match status" value="1"/>
</dbReference>
<dbReference type="FunFam" id="3.20.19.10:FF:000001">
    <property type="entry name" value="Aconitate hydratase"/>
    <property type="match status" value="1"/>
</dbReference>
<dbReference type="SUPFAM" id="SSF53732">
    <property type="entry name" value="Aconitase iron-sulfur domain"/>
    <property type="match status" value="1"/>
</dbReference>
<dbReference type="PRINTS" id="PR00415">
    <property type="entry name" value="ACONITASE"/>
</dbReference>
<dbReference type="Gene3D" id="3.30.499.10">
    <property type="entry name" value="Aconitase, domain 3"/>
    <property type="match status" value="2"/>
</dbReference>
<dbReference type="PROSITE" id="PS00450">
    <property type="entry name" value="ACONITASE_1"/>
    <property type="match status" value="1"/>
</dbReference>
<dbReference type="GO" id="GO:0003994">
    <property type="term" value="F:aconitate hydratase activity"/>
    <property type="evidence" value="ECO:0007669"/>
    <property type="project" value="UniProtKB-EC"/>
</dbReference>